<reference evidence="9 10" key="1">
    <citation type="submission" date="2021-06" db="EMBL/GenBank/DDBJ databases">
        <authorList>
            <person name="Palmer J.M."/>
        </authorList>
    </citation>
    <scope>NUCLEOTIDE SEQUENCE [LARGE SCALE GENOMIC DNA]</scope>
    <source>
        <strain evidence="9 10">XC_2019</strain>
        <tissue evidence="9">Muscle</tissue>
    </source>
</reference>
<evidence type="ECO:0000313" key="10">
    <source>
        <dbReference type="Proteomes" id="UP001434883"/>
    </source>
</evidence>
<keyword evidence="4" id="KW-0067">ATP-binding</keyword>
<dbReference type="PANTHER" id="PTHR24223:SF330">
    <property type="entry name" value="ATP-BINDING CASSETTE SUB-FAMILY C MEMBER 10"/>
    <property type="match status" value="1"/>
</dbReference>
<evidence type="ECO:0000256" key="5">
    <source>
        <dbReference type="ARBA" id="ARBA00022989"/>
    </source>
</evidence>
<dbReference type="EMBL" id="JAHRIN010025394">
    <property type="protein sequence ID" value="MEQ2199661.1"/>
    <property type="molecule type" value="Genomic_DNA"/>
</dbReference>
<evidence type="ECO:0000256" key="3">
    <source>
        <dbReference type="ARBA" id="ARBA00022741"/>
    </source>
</evidence>
<dbReference type="PANTHER" id="PTHR24223">
    <property type="entry name" value="ATP-BINDING CASSETTE SUB-FAMILY C"/>
    <property type="match status" value="1"/>
</dbReference>
<evidence type="ECO:0000259" key="8">
    <source>
        <dbReference type="PROSITE" id="PS50929"/>
    </source>
</evidence>
<evidence type="ECO:0000313" key="9">
    <source>
        <dbReference type="EMBL" id="MEQ2199661.1"/>
    </source>
</evidence>
<organism evidence="9 10">
    <name type="scientific">Xenoophorus captivus</name>
    <dbReference type="NCBI Taxonomy" id="1517983"/>
    <lineage>
        <taxon>Eukaryota</taxon>
        <taxon>Metazoa</taxon>
        <taxon>Chordata</taxon>
        <taxon>Craniata</taxon>
        <taxon>Vertebrata</taxon>
        <taxon>Euteleostomi</taxon>
        <taxon>Actinopterygii</taxon>
        <taxon>Neopterygii</taxon>
        <taxon>Teleostei</taxon>
        <taxon>Neoteleostei</taxon>
        <taxon>Acanthomorphata</taxon>
        <taxon>Ovalentaria</taxon>
        <taxon>Atherinomorphae</taxon>
        <taxon>Cyprinodontiformes</taxon>
        <taxon>Goodeidae</taxon>
        <taxon>Xenoophorus</taxon>
    </lineage>
</organism>
<evidence type="ECO:0000256" key="4">
    <source>
        <dbReference type="ARBA" id="ARBA00022840"/>
    </source>
</evidence>
<dbReference type="InterPro" id="IPR036640">
    <property type="entry name" value="ABC1_TM_sf"/>
</dbReference>
<dbReference type="SUPFAM" id="SSF90123">
    <property type="entry name" value="ABC transporter transmembrane region"/>
    <property type="match status" value="1"/>
</dbReference>
<dbReference type="Proteomes" id="UP001434883">
    <property type="component" value="Unassembled WGS sequence"/>
</dbReference>
<dbReference type="InterPro" id="IPR050173">
    <property type="entry name" value="ABC_transporter_C-like"/>
</dbReference>
<feature type="transmembrane region" description="Helical" evidence="7">
    <location>
        <begin position="32"/>
        <end position="51"/>
    </location>
</feature>
<protein>
    <submittedName>
        <fullName evidence="9">Multidrug resistance-associated protein 7</fullName>
    </submittedName>
</protein>
<dbReference type="PROSITE" id="PS50929">
    <property type="entry name" value="ABC_TM1F"/>
    <property type="match status" value="1"/>
</dbReference>
<feature type="non-terminal residue" evidence="9">
    <location>
        <position position="1"/>
    </location>
</feature>
<accession>A0ABV0QUZ7</accession>
<evidence type="ECO:0000256" key="7">
    <source>
        <dbReference type="SAM" id="Phobius"/>
    </source>
</evidence>
<gene>
    <name evidence="9" type="primary">ABCC10</name>
    <name evidence="9" type="ORF">XENOCAPTIV_007560</name>
</gene>
<dbReference type="Gene3D" id="1.20.1560.10">
    <property type="entry name" value="ABC transporter type 1, transmembrane domain"/>
    <property type="match status" value="1"/>
</dbReference>
<name>A0ABV0QUZ7_9TELE</name>
<keyword evidence="5 7" id="KW-1133">Transmembrane helix</keyword>
<keyword evidence="1" id="KW-0813">Transport</keyword>
<evidence type="ECO:0000256" key="2">
    <source>
        <dbReference type="ARBA" id="ARBA00022692"/>
    </source>
</evidence>
<feature type="domain" description="ABC transmembrane type-1" evidence="8">
    <location>
        <begin position="1"/>
        <end position="85"/>
    </location>
</feature>
<evidence type="ECO:0000256" key="1">
    <source>
        <dbReference type="ARBA" id="ARBA00022448"/>
    </source>
</evidence>
<keyword evidence="10" id="KW-1185">Reference proteome</keyword>
<keyword evidence="2 7" id="KW-0812">Transmembrane</keyword>
<dbReference type="InterPro" id="IPR011527">
    <property type="entry name" value="ABC1_TM_dom"/>
</dbReference>
<keyword evidence="3" id="KW-0547">Nucleotide-binding</keyword>
<keyword evidence="6 7" id="KW-0472">Membrane</keyword>
<comment type="caution">
    <text evidence="9">The sequence shown here is derived from an EMBL/GenBank/DDBJ whole genome shotgun (WGS) entry which is preliminary data.</text>
</comment>
<feature type="non-terminal residue" evidence="9">
    <location>
        <position position="120"/>
    </location>
</feature>
<sequence length="120" mass="13523">FREENSKRLEQNQRCLFVSNAAMQWLDIRLQMIGVAVVTGLGVIAVIQHQYSFVDPGLLGLSLSYALSITQLLSGLIFSFTQTEMQLVSVERTEEYSTELPSEPQQLNEQVRPSCCRAIN</sequence>
<feature type="transmembrane region" description="Helical" evidence="7">
    <location>
        <begin position="57"/>
        <end position="78"/>
    </location>
</feature>
<proteinExistence type="predicted"/>
<evidence type="ECO:0000256" key="6">
    <source>
        <dbReference type="ARBA" id="ARBA00023136"/>
    </source>
</evidence>